<dbReference type="InterPro" id="IPR058625">
    <property type="entry name" value="MdtA-like_BSH"/>
</dbReference>
<comment type="subcellular location">
    <subcellularLocation>
        <location evidence="1">Cell envelope</location>
    </subcellularLocation>
</comment>
<evidence type="ECO:0000259" key="4">
    <source>
        <dbReference type="Pfam" id="PF25917"/>
    </source>
</evidence>
<gene>
    <name evidence="7" type="ORF">FXV77_14965</name>
</gene>
<comment type="caution">
    <text evidence="7">The sequence shown here is derived from an EMBL/GenBank/DDBJ whole genome shotgun (WGS) entry which is preliminary data.</text>
</comment>
<keyword evidence="8" id="KW-1185">Reference proteome</keyword>
<dbReference type="AlphaFoldDB" id="A0A5D4H2B5"/>
<dbReference type="Pfam" id="PF25917">
    <property type="entry name" value="BSH_RND"/>
    <property type="match status" value="1"/>
</dbReference>
<evidence type="ECO:0000313" key="8">
    <source>
        <dbReference type="Proteomes" id="UP000322362"/>
    </source>
</evidence>
<organism evidence="7 8">
    <name type="scientific">Sphingobacterium phlebotomi</name>
    <dbReference type="NCBI Taxonomy" id="2605433"/>
    <lineage>
        <taxon>Bacteria</taxon>
        <taxon>Pseudomonadati</taxon>
        <taxon>Bacteroidota</taxon>
        <taxon>Sphingobacteriia</taxon>
        <taxon>Sphingobacteriales</taxon>
        <taxon>Sphingobacteriaceae</taxon>
        <taxon>Sphingobacterium</taxon>
    </lineage>
</organism>
<protein>
    <submittedName>
        <fullName evidence="7">Efflux RND transporter periplasmic adaptor subunit</fullName>
    </submittedName>
</protein>
<proteinExistence type="inferred from homology"/>
<feature type="domain" description="Multidrug resistance protein MdtA-like C-terminal permuted SH3" evidence="5">
    <location>
        <begin position="372"/>
        <end position="411"/>
    </location>
</feature>
<evidence type="ECO:0000256" key="2">
    <source>
        <dbReference type="ARBA" id="ARBA00009477"/>
    </source>
</evidence>
<dbReference type="Pfam" id="PF25967">
    <property type="entry name" value="RND-MFP_C"/>
    <property type="match status" value="1"/>
</dbReference>
<dbReference type="InterPro" id="IPR058627">
    <property type="entry name" value="MdtA-like_C"/>
</dbReference>
<reference evidence="7 8" key="1">
    <citation type="submission" date="2019-08" db="EMBL/GenBank/DDBJ databases">
        <title>Phlebobacter frassis gen. nov. sp. nov., a new member of family Sphingobacteriaceae isolated from sand fly rearing media.</title>
        <authorList>
            <person name="Kakumanu M.L."/>
            <person name="Marayati B.F."/>
            <person name="Wada-Katsumata A."/>
            <person name="Wasserberg G."/>
            <person name="Schal C."/>
            <person name="Apperson C.S."/>
            <person name="Ponnusamy L."/>
        </authorList>
    </citation>
    <scope>NUCLEOTIDE SEQUENCE [LARGE SCALE GENOMIC DNA]</scope>
    <source>
        <strain evidence="7 8">SSI9</strain>
    </source>
</reference>
<feature type="domain" description="YknX-like beta-barrel" evidence="6">
    <location>
        <begin position="243"/>
        <end position="313"/>
    </location>
</feature>
<dbReference type="Pfam" id="PF25990">
    <property type="entry name" value="Beta-barrel_YknX"/>
    <property type="match status" value="1"/>
</dbReference>
<dbReference type="PANTHER" id="PTHR30469:SF33">
    <property type="entry name" value="SLR1207 PROTEIN"/>
    <property type="match status" value="1"/>
</dbReference>
<evidence type="ECO:0000259" key="6">
    <source>
        <dbReference type="Pfam" id="PF25990"/>
    </source>
</evidence>
<evidence type="ECO:0000259" key="5">
    <source>
        <dbReference type="Pfam" id="PF25967"/>
    </source>
</evidence>
<dbReference type="NCBIfam" id="TIGR01730">
    <property type="entry name" value="RND_mfp"/>
    <property type="match status" value="1"/>
</dbReference>
<sequence>MAKKKSNLPKILVISAVVILILVVIGSKFGWFGDGGVQQVAVDEVGERTISELVSASGKVQPEFEVKLSSEVSGEIIELNVREGQVVKKGDVLCRVKPDLLQSSYDQVVAMVSQQKANLAASQQMLKQQEASLINAEAIYNRSLELFNKKVISASEMDKARADYEVAHATVESQRQQVEASRFGVNQSQAQLQEAGNSLSRTTIYAPADGVVSLLSIELGERVVGTAQMAGTEIMRIANMSTMEVNVEVNENDINRVRVGNDATIEVDAFQGRKFKGVVTEISSSSTSAGSETVATTAEQVTNFNVKVRIEASSYEDLIAEDNIHSSPFKPGLSATVQIHTKSDKGLVVPIQAVTVRENKNKADSVDNADVKEYVFVLNGDVVNMTEVTTGIQDDNNIIVKSGLKAGDKVVSRPFNAISKILQDGTRVKEVEASTLN</sequence>
<evidence type="ECO:0000256" key="1">
    <source>
        <dbReference type="ARBA" id="ARBA00004196"/>
    </source>
</evidence>
<evidence type="ECO:0000313" key="7">
    <source>
        <dbReference type="EMBL" id="TYR34768.1"/>
    </source>
</evidence>
<keyword evidence="3" id="KW-0813">Transport</keyword>
<dbReference type="GO" id="GO:1990281">
    <property type="term" value="C:efflux pump complex"/>
    <property type="evidence" value="ECO:0007669"/>
    <property type="project" value="TreeGrafter"/>
</dbReference>
<dbReference type="GO" id="GO:0015562">
    <property type="term" value="F:efflux transmembrane transporter activity"/>
    <property type="evidence" value="ECO:0007669"/>
    <property type="project" value="TreeGrafter"/>
</dbReference>
<dbReference type="PANTHER" id="PTHR30469">
    <property type="entry name" value="MULTIDRUG RESISTANCE PROTEIN MDTA"/>
    <property type="match status" value="1"/>
</dbReference>
<dbReference type="Proteomes" id="UP000322362">
    <property type="component" value="Unassembled WGS sequence"/>
</dbReference>
<dbReference type="Gene3D" id="2.40.30.170">
    <property type="match status" value="1"/>
</dbReference>
<dbReference type="RefSeq" id="WP_148920042.1">
    <property type="nucleotide sequence ID" value="NZ_VTAV01000011.1"/>
</dbReference>
<dbReference type="InterPro" id="IPR058636">
    <property type="entry name" value="Beta-barrel_YknX"/>
</dbReference>
<dbReference type="SUPFAM" id="SSF111369">
    <property type="entry name" value="HlyD-like secretion proteins"/>
    <property type="match status" value="2"/>
</dbReference>
<comment type="similarity">
    <text evidence="2">Belongs to the membrane fusion protein (MFP) (TC 8.A.1) family.</text>
</comment>
<dbReference type="EMBL" id="VTAV01000011">
    <property type="protein sequence ID" value="TYR34768.1"/>
    <property type="molecule type" value="Genomic_DNA"/>
</dbReference>
<evidence type="ECO:0000256" key="3">
    <source>
        <dbReference type="ARBA" id="ARBA00022448"/>
    </source>
</evidence>
<accession>A0A5D4H2B5</accession>
<dbReference type="Gene3D" id="1.10.287.470">
    <property type="entry name" value="Helix hairpin bin"/>
    <property type="match status" value="1"/>
</dbReference>
<dbReference type="Gene3D" id="2.40.50.100">
    <property type="match status" value="2"/>
</dbReference>
<feature type="domain" description="Multidrug resistance protein MdtA-like barrel-sandwich hybrid" evidence="4">
    <location>
        <begin position="66"/>
        <end position="225"/>
    </location>
</feature>
<dbReference type="InterPro" id="IPR006143">
    <property type="entry name" value="RND_pump_MFP"/>
</dbReference>
<dbReference type="Gene3D" id="2.40.420.20">
    <property type="match status" value="1"/>
</dbReference>
<name>A0A5D4H2B5_9SPHI</name>